<dbReference type="PANTHER" id="PTHR43332:SF2">
    <property type="entry name" value="INNER MEMBRANE TRANSPORT PERMEASE YADH"/>
    <property type="match status" value="1"/>
</dbReference>
<dbReference type="GO" id="GO:0043190">
    <property type="term" value="C:ATP-binding cassette (ABC) transporter complex"/>
    <property type="evidence" value="ECO:0007669"/>
    <property type="project" value="InterPro"/>
</dbReference>
<dbReference type="InterPro" id="IPR013525">
    <property type="entry name" value="ABC2_TM"/>
</dbReference>
<evidence type="ECO:0000256" key="1">
    <source>
        <dbReference type="ARBA" id="ARBA00004141"/>
    </source>
</evidence>
<accession>A0A1T1HA48</accession>
<feature type="domain" description="ABC transmembrane type-2" evidence="7">
    <location>
        <begin position="23"/>
        <end position="252"/>
    </location>
</feature>
<dbReference type="InterPro" id="IPR047817">
    <property type="entry name" value="ABC2_TM_bact-type"/>
</dbReference>
<feature type="transmembrane region" description="Helical" evidence="6">
    <location>
        <begin position="24"/>
        <end position="47"/>
    </location>
</feature>
<evidence type="ECO:0000256" key="5">
    <source>
        <dbReference type="ARBA" id="ARBA00023136"/>
    </source>
</evidence>
<dbReference type="PANTHER" id="PTHR43332">
    <property type="entry name" value="INNER MEMBRANE TRANSPORT PERMEASE YADH-RELATED"/>
    <property type="match status" value="1"/>
</dbReference>
<dbReference type="PIRSF" id="PIRSF006648">
    <property type="entry name" value="DrrB"/>
    <property type="match status" value="1"/>
</dbReference>
<reference evidence="8" key="1">
    <citation type="submission" date="2017-02" db="EMBL/GenBank/DDBJ databases">
        <title>Draft Genome Sequence of the Salt Water Bacterium Oceanospirillum linum ATCC 11336.</title>
        <authorList>
            <person name="Trachtenberg A.M."/>
            <person name="Carney J.G."/>
            <person name="Linnane J.D."/>
            <person name="Rheaume B.A."/>
            <person name="Pitts N.L."/>
            <person name="Mykles D.L."/>
            <person name="Maclea K.S."/>
        </authorList>
    </citation>
    <scope>NUCLEOTIDE SEQUENCE [LARGE SCALE GENOMIC DNA]</scope>
    <source>
        <strain evidence="8">ATCC 11336</strain>
    </source>
</reference>
<keyword evidence="6" id="KW-0813">Transport</keyword>
<comment type="subcellular location">
    <subcellularLocation>
        <location evidence="6">Cell inner membrane</location>
        <topology evidence="6">Multi-pass membrane protein</topology>
    </subcellularLocation>
    <subcellularLocation>
        <location evidence="1">Membrane</location>
        <topology evidence="1">Multi-pass membrane protein</topology>
    </subcellularLocation>
</comment>
<proteinExistence type="inferred from homology"/>
<evidence type="ECO:0000256" key="4">
    <source>
        <dbReference type="ARBA" id="ARBA00022989"/>
    </source>
</evidence>
<keyword evidence="4 6" id="KW-1133">Transmembrane helix</keyword>
<dbReference type="RefSeq" id="WP_078320140.1">
    <property type="nucleotide sequence ID" value="NZ_FXTS01000006.1"/>
</dbReference>
<gene>
    <name evidence="8" type="ORF">BTA35_0212480</name>
</gene>
<dbReference type="AlphaFoldDB" id="A0A1T1HA48"/>
<comment type="caution">
    <text evidence="8">The sequence shown here is derived from an EMBL/GenBank/DDBJ whole genome shotgun (WGS) entry which is preliminary data.</text>
</comment>
<dbReference type="STRING" id="966.BTA35_0212480"/>
<dbReference type="PROSITE" id="PS51012">
    <property type="entry name" value="ABC_TM2"/>
    <property type="match status" value="1"/>
</dbReference>
<keyword evidence="6" id="KW-1003">Cell membrane</keyword>
<keyword evidence="5 6" id="KW-0472">Membrane</keyword>
<dbReference type="NCBIfam" id="NF011648">
    <property type="entry name" value="PRK15066.1"/>
    <property type="match status" value="1"/>
</dbReference>
<sequence length="257" mass="28563">MSVQEYWIAFTTILQKEISRFTRIWAQTLLPPAITMTLYFVIFGNLIGSRIGEMGGFSYMQFIVPGLIMMSVITNSYSNVVSSFYGARFQKSIEELLVSPTPNWIILSGFVLGGVARGLTVGFIVTVLSLFFTDLHLHNLWITILVVLMTSILFALGGFVNAMFARSFDDISIVPTFILTPLTYLGGVFYSISLLPDFWQGVSMLNPILYMVNTFRYGILGVSDIDVVYALSAVAVFIVAMFTLCLTLLNKGKGIRS</sequence>
<dbReference type="Proteomes" id="UP000190064">
    <property type="component" value="Unassembled WGS sequence"/>
</dbReference>
<dbReference type="InterPro" id="IPR052522">
    <property type="entry name" value="ABC-2_transport_permease"/>
</dbReference>
<evidence type="ECO:0000313" key="8">
    <source>
        <dbReference type="EMBL" id="OOV86685.1"/>
    </source>
</evidence>
<evidence type="ECO:0000256" key="2">
    <source>
        <dbReference type="ARBA" id="ARBA00007783"/>
    </source>
</evidence>
<feature type="transmembrane region" description="Helical" evidence="6">
    <location>
        <begin position="228"/>
        <end position="249"/>
    </location>
</feature>
<feature type="transmembrane region" description="Helical" evidence="6">
    <location>
        <begin position="104"/>
        <end position="133"/>
    </location>
</feature>
<organism evidence="8 9">
    <name type="scientific">Oceanospirillum linum</name>
    <dbReference type="NCBI Taxonomy" id="966"/>
    <lineage>
        <taxon>Bacteria</taxon>
        <taxon>Pseudomonadati</taxon>
        <taxon>Pseudomonadota</taxon>
        <taxon>Gammaproteobacteria</taxon>
        <taxon>Oceanospirillales</taxon>
        <taxon>Oceanospirillaceae</taxon>
        <taxon>Oceanospirillum</taxon>
    </lineage>
</organism>
<feature type="transmembrane region" description="Helical" evidence="6">
    <location>
        <begin position="59"/>
        <end position="78"/>
    </location>
</feature>
<evidence type="ECO:0000256" key="3">
    <source>
        <dbReference type="ARBA" id="ARBA00022692"/>
    </source>
</evidence>
<evidence type="ECO:0000259" key="7">
    <source>
        <dbReference type="PROSITE" id="PS51012"/>
    </source>
</evidence>
<dbReference type="InterPro" id="IPR000412">
    <property type="entry name" value="ABC_2_transport"/>
</dbReference>
<protein>
    <recommendedName>
        <fullName evidence="6">Transport permease protein</fullName>
    </recommendedName>
</protein>
<evidence type="ECO:0000313" key="9">
    <source>
        <dbReference type="Proteomes" id="UP000190064"/>
    </source>
</evidence>
<keyword evidence="3 6" id="KW-0812">Transmembrane</keyword>
<feature type="transmembrane region" description="Helical" evidence="6">
    <location>
        <begin position="171"/>
        <end position="192"/>
    </location>
</feature>
<dbReference type="EMBL" id="MTSD02000005">
    <property type="protein sequence ID" value="OOV86685.1"/>
    <property type="molecule type" value="Genomic_DNA"/>
</dbReference>
<dbReference type="PRINTS" id="PR00164">
    <property type="entry name" value="ABC2TRNSPORT"/>
</dbReference>
<feature type="transmembrane region" description="Helical" evidence="6">
    <location>
        <begin position="204"/>
        <end position="222"/>
    </location>
</feature>
<comment type="similarity">
    <text evidence="2 6">Belongs to the ABC-2 integral membrane protein family.</text>
</comment>
<feature type="transmembrane region" description="Helical" evidence="6">
    <location>
        <begin position="140"/>
        <end position="165"/>
    </location>
</feature>
<keyword evidence="9" id="KW-1185">Reference proteome</keyword>
<dbReference type="GO" id="GO:0140359">
    <property type="term" value="F:ABC-type transporter activity"/>
    <property type="evidence" value="ECO:0007669"/>
    <property type="project" value="InterPro"/>
</dbReference>
<name>A0A1T1HA48_OCELI</name>
<evidence type="ECO:0000256" key="6">
    <source>
        <dbReference type="RuleBase" id="RU361157"/>
    </source>
</evidence>
<dbReference type="Pfam" id="PF01061">
    <property type="entry name" value="ABC2_membrane"/>
    <property type="match status" value="1"/>
</dbReference>